<dbReference type="Pfam" id="PF07332">
    <property type="entry name" value="Phage_holin_3_6"/>
    <property type="match status" value="1"/>
</dbReference>
<keyword evidence="1" id="KW-0812">Transmembrane</keyword>
<accession>A0A2P2C7H3</accession>
<sequence length="145" mass="15555">MSTNHPSVPGDPRANLASEETRSLGDIVGDITRDMSTLVKQELDLAKSELKHEVTKVGKGAGLLGGAGAAGLLALFFVSLAFTYLLDNWMPVELAALIVAVLWGIVAAMMAALGRKDLKEANPQLPTTQQTLKEDVQWARTQKSR</sequence>
<evidence type="ECO:0008006" key="3">
    <source>
        <dbReference type="Google" id="ProtNLM"/>
    </source>
</evidence>
<dbReference type="AlphaFoldDB" id="A0A2P2C7H3"/>
<dbReference type="InterPro" id="IPR009937">
    <property type="entry name" value="Phage_holin_3_6"/>
</dbReference>
<gene>
    <name evidence="2" type="ORF">NOCA2480021</name>
</gene>
<dbReference type="EMBL" id="CZKA01000043">
    <property type="protein sequence ID" value="CUR57946.1"/>
    <property type="molecule type" value="Genomic_DNA"/>
</dbReference>
<evidence type="ECO:0000256" key="1">
    <source>
        <dbReference type="SAM" id="Phobius"/>
    </source>
</evidence>
<reference evidence="2" key="1">
    <citation type="submission" date="2015-08" db="EMBL/GenBank/DDBJ databases">
        <authorList>
            <person name="Babu N.S."/>
            <person name="Beckwith C.J."/>
            <person name="Beseler K.G."/>
            <person name="Brison A."/>
            <person name="Carone J.V."/>
            <person name="Caskin T.P."/>
            <person name="Diamond M."/>
            <person name="Durham M.E."/>
            <person name="Foxe J.M."/>
            <person name="Go M."/>
            <person name="Henderson B.A."/>
            <person name="Jones I.B."/>
            <person name="McGettigan J.A."/>
            <person name="Micheletti S.J."/>
            <person name="Nasrallah M.E."/>
            <person name="Ortiz D."/>
            <person name="Piller C.R."/>
            <person name="Privatt S.R."/>
            <person name="Schneider S.L."/>
            <person name="Sharp S."/>
            <person name="Smith T.C."/>
            <person name="Stanton J.D."/>
            <person name="Ullery H.E."/>
            <person name="Wilson R.J."/>
            <person name="Serrano M.G."/>
            <person name="Buck G."/>
            <person name="Lee V."/>
            <person name="Wang Y."/>
            <person name="Carvalho R."/>
            <person name="Voegtly L."/>
            <person name="Shi R."/>
            <person name="Duckworth R."/>
            <person name="Johnson A."/>
            <person name="Loviza R."/>
            <person name="Walstead R."/>
            <person name="Shah Z."/>
            <person name="Kiflezghi M."/>
            <person name="Wade K."/>
            <person name="Ball S.L."/>
            <person name="Bradley K.W."/>
            <person name="Asai D.J."/>
            <person name="Bowman C.A."/>
            <person name="Russell D.A."/>
            <person name="Pope W.H."/>
            <person name="Jacobs-Sera D."/>
            <person name="Hendrix R.W."/>
            <person name="Hatfull G.F."/>
        </authorList>
    </citation>
    <scope>NUCLEOTIDE SEQUENCE</scope>
</reference>
<feature type="transmembrane region" description="Helical" evidence="1">
    <location>
        <begin position="94"/>
        <end position="113"/>
    </location>
</feature>
<name>A0A2P2C7H3_9ZZZZ</name>
<organism evidence="2">
    <name type="scientific">metagenome</name>
    <dbReference type="NCBI Taxonomy" id="256318"/>
    <lineage>
        <taxon>unclassified sequences</taxon>
        <taxon>metagenomes</taxon>
    </lineage>
</organism>
<keyword evidence="1" id="KW-1133">Transmembrane helix</keyword>
<feature type="transmembrane region" description="Helical" evidence="1">
    <location>
        <begin position="61"/>
        <end position="82"/>
    </location>
</feature>
<keyword evidence="1" id="KW-0472">Membrane</keyword>
<protein>
    <recommendedName>
        <fullName evidence="3">Integral membrane protein</fullName>
    </recommendedName>
</protein>
<evidence type="ECO:0000313" key="2">
    <source>
        <dbReference type="EMBL" id="CUR57946.1"/>
    </source>
</evidence>
<proteinExistence type="predicted"/>